<feature type="signal peptide" evidence="4">
    <location>
        <begin position="1"/>
        <end position="20"/>
    </location>
</feature>
<comment type="similarity">
    <text evidence="1">Belongs to the peptidase S1 family.</text>
</comment>
<dbReference type="InterPro" id="IPR018114">
    <property type="entry name" value="TRYPSIN_HIS"/>
</dbReference>
<dbReference type="InterPro" id="IPR001314">
    <property type="entry name" value="Peptidase_S1A"/>
</dbReference>
<comment type="caution">
    <text evidence="6">The sequence shown here is derived from an EMBL/GenBank/DDBJ whole genome shotgun (WGS) entry which is preliminary data.</text>
</comment>
<name>A0A1R1XIK2_9FUNG</name>
<evidence type="ECO:0000256" key="4">
    <source>
        <dbReference type="SAM" id="SignalP"/>
    </source>
</evidence>
<dbReference type="SMART" id="SM00020">
    <property type="entry name" value="Tryp_SPc"/>
    <property type="match status" value="1"/>
</dbReference>
<dbReference type="GO" id="GO:0004252">
    <property type="term" value="F:serine-type endopeptidase activity"/>
    <property type="evidence" value="ECO:0007669"/>
    <property type="project" value="InterPro"/>
</dbReference>
<dbReference type="InterPro" id="IPR009003">
    <property type="entry name" value="Peptidase_S1_PA"/>
</dbReference>
<dbReference type="PANTHER" id="PTHR24276">
    <property type="entry name" value="POLYSERASE-RELATED"/>
    <property type="match status" value="1"/>
</dbReference>
<feature type="domain" description="Peptidase S1" evidence="5">
    <location>
        <begin position="28"/>
        <end position="270"/>
    </location>
</feature>
<dbReference type="OrthoDB" id="4915747at2759"/>
<keyword evidence="7" id="KW-1185">Reference proteome</keyword>
<evidence type="ECO:0000313" key="7">
    <source>
        <dbReference type="Proteomes" id="UP000187283"/>
    </source>
</evidence>
<organism evidence="6 7">
    <name type="scientific">Smittium culicis</name>
    <dbReference type="NCBI Taxonomy" id="133412"/>
    <lineage>
        <taxon>Eukaryota</taxon>
        <taxon>Fungi</taxon>
        <taxon>Fungi incertae sedis</taxon>
        <taxon>Zoopagomycota</taxon>
        <taxon>Kickxellomycotina</taxon>
        <taxon>Harpellomycetes</taxon>
        <taxon>Harpellales</taxon>
        <taxon>Legeriomycetaceae</taxon>
        <taxon>Smittium</taxon>
    </lineage>
</organism>
<feature type="compositionally biased region" description="Low complexity" evidence="3">
    <location>
        <begin position="308"/>
        <end position="382"/>
    </location>
</feature>
<evidence type="ECO:0000256" key="1">
    <source>
        <dbReference type="ARBA" id="ARBA00007664"/>
    </source>
</evidence>
<dbReference type="InterPro" id="IPR043504">
    <property type="entry name" value="Peptidase_S1_PA_chymotrypsin"/>
</dbReference>
<sequence>MHLSAYSMLILSTISASVSAQASRIPRVINGSNSSLKNFPYMVNYDTHFQNGRIGGCGGTLITSKHILTAAHCLYENFDNTIEPSRIIASYGNINYDSFADNTFNVKSFAKYPTFSNRISYSTGDIAILELDEPVDSSVVSFSKIYDLPITDEMVGTLAGWGDLNIPPPKPLQQTELKVSSEPYCAQANPNWTGNNGLLICVAPDGITSECNGDSGGPISLLNLPGSPQFGVYSIYNYLDNSNQTCNAISTIHHIESPIMYIDFIAQTVGVPKELLLYSTEGTLQEKDLAIQKITGFKRDLEVQPDGTSSTTSSSTSTTSSSTSTTSSPSSTTSSPSSTSSSPSSTTSSSTSTTSSSSSTTSSSSSTTSSPSSTTISSSTSSVSIETPAKKPSFCSTGVLLDDGNGNITNCSKDDKVCGLNSQNNYDCVNETYYKRFCIQNDILVYGENGSVRDCTLERKQCGKNSQGLSTCIDKEPSKNTCDSTTILNYNNGTTENCALSYRTCGKHYSEGFACIDRNDLPPRCILDTMLIVNDRKVRDCAHVGQTCGRTPEGNFDCIDI</sequence>
<evidence type="ECO:0000259" key="5">
    <source>
        <dbReference type="PROSITE" id="PS50240"/>
    </source>
</evidence>
<dbReference type="InterPro" id="IPR050430">
    <property type="entry name" value="Peptidase_S1"/>
</dbReference>
<proteinExistence type="inferred from homology"/>
<dbReference type="PRINTS" id="PR00722">
    <property type="entry name" value="CHYMOTRYPSIN"/>
</dbReference>
<dbReference type="STRING" id="133412.A0A1R1XIK2"/>
<dbReference type="PROSITE" id="PS50240">
    <property type="entry name" value="TRYPSIN_DOM"/>
    <property type="match status" value="1"/>
</dbReference>
<reference evidence="6 7" key="1">
    <citation type="submission" date="2017-01" db="EMBL/GenBank/DDBJ databases">
        <authorList>
            <person name="Mah S.A."/>
            <person name="Swanson W.J."/>
            <person name="Moy G.W."/>
            <person name="Vacquier V.D."/>
        </authorList>
    </citation>
    <scope>NUCLEOTIDE SEQUENCE [LARGE SCALE GENOMIC DNA]</scope>
    <source>
        <strain evidence="6 7">GSMNP</strain>
    </source>
</reference>
<dbReference type="GO" id="GO:0006508">
    <property type="term" value="P:proteolysis"/>
    <property type="evidence" value="ECO:0007669"/>
    <property type="project" value="InterPro"/>
</dbReference>
<dbReference type="AlphaFoldDB" id="A0A1R1XIK2"/>
<dbReference type="SUPFAM" id="SSF50494">
    <property type="entry name" value="Trypsin-like serine proteases"/>
    <property type="match status" value="1"/>
</dbReference>
<evidence type="ECO:0000256" key="3">
    <source>
        <dbReference type="SAM" id="MobiDB-lite"/>
    </source>
</evidence>
<feature type="region of interest" description="Disordered" evidence="3">
    <location>
        <begin position="302"/>
        <end position="388"/>
    </location>
</feature>
<dbReference type="PANTHER" id="PTHR24276:SF98">
    <property type="entry name" value="FI18310P1-RELATED"/>
    <property type="match status" value="1"/>
</dbReference>
<dbReference type="PROSITE" id="PS00134">
    <property type="entry name" value="TRYPSIN_HIS"/>
    <property type="match status" value="1"/>
</dbReference>
<evidence type="ECO:0000256" key="2">
    <source>
        <dbReference type="ARBA" id="ARBA00023157"/>
    </source>
</evidence>
<dbReference type="Pfam" id="PF00089">
    <property type="entry name" value="Trypsin"/>
    <property type="match status" value="1"/>
</dbReference>
<evidence type="ECO:0000313" key="6">
    <source>
        <dbReference type="EMBL" id="OMJ14440.1"/>
    </source>
</evidence>
<keyword evidence="2" id="KW-1015">Disulfide bond</keyword>
<feature type="chain" id="PRO_5012096586" evidence="4">
    <location>
        <begin position="21"/>
        <end position="561"/>
    </location>
</feature>
<dbReference type="Gene3D" id="2.40.10.10">
    <property type="entry name" value="Trypsin-like serine proteases"/>
    <property type="match status" value="1"/>
</dbReference>
<dbReference type="InterPro" id="IPR001254">
    <property type="entry name" value="Trypsin_dom"/>
</dbReference>
<accession>A0A1R1XIK2</accession>
<keyword evidence="4" id="KW-0732">Signal</keyword>
<protein>
    <submittedName>
        <fullName evidence="6">Chymotrypsin-like elastase family member 2A</fullName>
    </submittedName>
</protein>
<dbReference type="EMBL" id="LSSN01003066">
    <property type="protein sequence ID" value="OMJ14440.1"/>
    <property type="molecule type" value="Genomic_DNA"/>
</dbReference>
<gene>
    <name evidence="6" type="ORF">AYI70_g7869</name>
</gene>
<dbReference type="Proteomes" id="UP000187283">
    <property type="component" value="Unassembled WGS sequence"/>
</dbReference>